<protein>
    <recommendedName>
        <fullName evidence="8">G-protein coupled receptors family 3 profile domain-containing protein</fullName>
    </recommendedName>
</protein>
<evidence type="ECO:0000256" key="5">
    <source>
        <dbReference type="ARBA" id="ARBA00023136"/>
    </source>
</evidence>
<feature type="transmembrane region" description="Helical" evidence="7">
    <location>
        <begin position="1140"/>
        <end position="1162"/>
    </location>
</feature>
<feature type="transmembrane region" description="Helical" evidence="7">
    <location>
        <begin position="906"/>
        <end position="929"/>
    </location>
</feature>
<organism evidence="9 10">
    <name type="scientific">Chrysophaeum taylorii</name>
    <dbReference type="NCBI Taxonomy" id="2483200"/>
    <lineage>
        <taxon>Eukaryota</taxon>
        <taxon>Sar</taxon>
        <taxon>Stramenopiles</taxon>
        <taxon>Ochrophyta</taxon>
        <taxon>Pelagophyceae</taxon>
        <taxon>Pelagomonadales</taxon>
        <taxon>Pelagomonadaceae</taxon>
        <taxon>Chrysophaeum</taxon>
    </lineage>
</organism>
<feature type="compositionally biased region" description="Acidic residues" evidence="6">
    <location>
        <begin position="787"/>
        <end position="804"/>
    </location>
</feature>
<evidence type="ECO:0000256" key="4">
    <source>
        <dbReference type="ARBA" id="ARBA00022989"/>
    </source>
</evidence>
<feature type="region of interest" description="Disordered" evidence="6">
    <location>
        <begin position="754"/>
        <end position="804"/>
    </location>
</feature>
<dbReference type="InterPro" id="IPR017978">
    <property type="entry name" value="GPCR_3_C"/>
</dbReference>
<comment type="similarity">
    <text evidence="2">Belongs to the PstS family.</text>
</comment>
<evidence type="ECO:0000256" key="1">
    <source>
        <dbReference type="ARBA" id="ARBA00004141"/>
    </source>
</evidence>
<accession>A0AAD7U6E0</accession>
<feature type="domain" description="G-protein coupled receptors family 3 profile" evidence="8">
    <location>
        <begin position="965"/>
        <end position="1169"/>
    </location>
</feature>
<feature type="compositionally biased region" description="Basic and acidic residues" evidence="6">
    <location>
        <begin position="1197"/>
        <end position="1210"/>
    </location>
</feature>
<reference evidence="9" key="1">
    <citation type="submission" date="2023-01" db="EMBL/GenBank/DDBJ databases">
        <title>Metagenome sequencing of chrysophaentin producing Chrysophaeum taylorii.</title>
        <authorList>
            <person name="Davison J."/>
            <person name="Bewley C."/>
        </authorList>
    </citation>
    <scope>NUCLEOTIDE SEQUENCE</scope>
    <source>
        <strain evidence="9">NIES-1699</strain>
    </source>
</reference>
<evidence type="ECO:0000256" key="6">
    <source>
        <dbReference type="SAM" id="MobiDB-lite"/>
    </source>
</evidence>
<evidence type="ECO:0000313" key="10">
    <source>
        <dbReference type="Proteomes" id="UP001230188"/>
    </source>
</evidence>
<dbReference type="GO" id="GO:0016020">
    <property type="term" value="C:membrane"/>
    <property type="evidence" value="ECO:0007669"/>
    <property type="project" value="UniProtKB-SubCell"/>
</dbReference>
<feature type="transmembrane region" description="Helical" evidence="7">
    <location>
        <begin position="1078"/>
        <end position="1100"/>
    </location>
</feature>
<keyword evidence="5 7" id="KW-0472">Membrane</keyword>
<feature type="compositionally biased region" description="Polar residues" evidence="6">
    <location>
        <begin position="1371"/>
        <end position="1383"/>
    </location>
</feature>
<dbReference type="GO" id="GO:0004930">
    <property type="term" value="F:G protein-coupled receptor activity"/>
    <property type="evidence" value="ECO:0007669"/>
    <property type="project" value="InterPro"/>
</dbReference>
<comment type="caution">
    <text evidence="9">The sequence shown here is derived from an EMBL/GenBank/DDBJ whole genome shotgun (WGS) entry which is preliminary data.</text>
</comment>
<dbReference type="Pfam" id="PF12849">
    <property type="entry name" value="PBP_like_2"/>
    <property type="match status" value="1"/>
</dbReference>
<comment type="subcellular location">
    <subcellularLocation>
        <location evidence="1">Membrane</location>
        <topology evidence="1">Multi-pass membrane protein</topology>
    </subcellularLocation>
</comment>
<name>A0AAD7U6E0_9STRA</name>
<feature type="transmembrane region" description="Helical" evidence="7">
    <location>
        <begin position="973"/>
        <end position="993"/>
    </location>
</feature>
<dbReference type="PANTHER" id="PTHR42996:SF1">
    <property type="entry name" value="PHOSPHATE-BINDING PROTEIN PSTS"/>
    <property type="match status" value="1"/>
</dbReference>
<sequence length="1383" mass="150956">MGGWEAVMMVVMGALRQGGVRSEEVIRIRGVGASWPGDLYREAAYAYNVASENADRAHVAYEASTSADGQEELAENGLGAPDFAGSDVGCIDDCEELLFFPAVAGAVVPAYNLPSLNRTLVVDRESLAQIFRGEVRAWNYEGLGVTSREDAVPEDHNRKIRSLLPDAEIHVVVRADGSFPDTTTNAFASALTAFEQTFGISHGSGRNQDGVSWCGWNNPEATEVGVTVDLVDGGKMMSCGSWNYTLVGSNADVMAVVEALPSSIGYVEYDSIKALPTAPTNLKIADMVNRWGHVLTPSTNSIEFAMMEYGDSFDENNIVALVDAKGPDAWPISSYTYFVLHELPLNITCEARQVMLDFIAFFYDRASGTLPEAAGFAPLPDFLSTVFLDQMKEKIRCYERTGFATYAAAAEASNETGTQELLVPLTAYDVMRSYTDSYTVAEDLEFAEWPLVQAEDSMDVKEQRSRAAFAVTSFDDANTHWYDDEWVDDFYMAPLYVYGVAVVYRLDALDDLLDGSLVLNANVLAQIYLGNITRWDDEAIAGLNPDVALPKNAEIRVVSRSQPSDDVSLVKRLLGSANEEFRRVYGDITTELIARDPPTTTTPDDDDDVDDVDEELYADDLSDDDDDDDDVASPPEDENRSTYNVTRRMAAAAAAAAENETETPASLGAPLRFDAADPYGVEAVVRFYDQTIGFLPYSDDLELTVARMVSPRGGIVNLTRSSLAACVSGELPEALAEEDEEELLASSFDLSRVLRTNDDDDDDDGFRATQVPTPLGGGGGVFSTDDVAGDDGSGDDDAENSGLDDECWPLTATYDVSIKKNLVTKICEGSVSGSSSTVPERRLVEFTRWILSGGRVDAALAPRGLVPVNGTIRESLRHMLEEQIRCLDADSPPEKRRDNLSIGVKGVIVALVASVVALAWACAVWTWTYRDRLIVRLSQPGYLAILCLGCATSTSSAMSPFLGANTFSCQWQLFLYGAGFSIISGALVTKMYCMEKSISTSLKFRTAQPEKTRRDLLKDAARVMGAMSVGEMAILAAWALSKDPLHFERSCVDYYRSDGEKECVEVVGKCRSSLAGPFLGALFSYHMLCLGAGIFMCYRVRNIPSIIAEGKWVFTAVYSQIQLLVIALPLLALVEKDYTAFTVLKTALICACDTTVLLMIFVPKMQLVLKYGDFDRDKIVQYINSMVHHSTQNDHVYHGLRKSDDSDRSLNRSSSSNLRRSRSDDASSYYLNRGDSSLCTTTATTTLRPTTSFVSLRLPGLPSASRSFRCRRSSGSGLTGLSDDDDDGLPRQSSVVDLEAEPRAEETEDVPPPPDDDAKSSLFRITYSTRTSTDSTQHLDGADDSPGRPPAHNDQRLSNATVDVDREETKTPPSSRGSGNQRS</sequence>
<feature type="compositionally biased region" description="Low complexity" evidence="6">
    <location>
        <begin position="1264"/>
        <end position="1281"/>
    </location>
</feature>
<dbReference type="Gene3D" id="3.40.190.10">
    <property type="entry name" value="Periplasmic binding protein-like II"/>
    <property type="match status" value="3"/>
</dbReference>
<keyword evidence="4 7" id="KW-1133">Transmembrane helix</keyword>
<dbReference type="Pfam" id="PF00003">
    <property type="entry name" value="7tm_3"/>
    <property type="match status" value="1"/>
</dbReference>
<evidence type="ECO:0000313" key="9">
    <source>
        <dbReference type="EMBL" id="KAJ8598084.1"/>
    </source>
</evidence>
<dbReference type="SUPFAM" id="SSF53850">
    <property type="entry name" value="Periplasmic binding protein-like II"/>
    <property type="match status" value="2"/>
</dbReference>
<evidence type="ECO:0000256" key="3">
    <source>
        <dbReference type="ARBA" id="ARBA00022692"/>
    </source>
</evidence>
<feature type="region of interest" description="Disordered" evidence="6">
    <location>
        <begin position="617"/>
        <end position="642"/>
    </location>
</feature>
<evidence type="ECO:0000259" key="8">
    <source>
        <dbReference type="PROSITE" id="PS50259"/>
    </source>
</evidence>
<feature type="transmembrane region" description="Helical" evidence="7">
    <location>
        <begin position="941"/>
        <end position="961"/>
    </location>
</feature>
<keyword evidence="10" id="KW-1185">Reference proteome</keyword>
<feature type="region of interest" description="Disordered" evidence="6">
    <location>
        <begin position="1197"/>
        <end position="1225"/>
    </location>
</feature>
<dbReference type="EMBL" id="JAQMWT010000695">
    <property type="protein sequence ID" value="KAJ8598084.1"/>
    <property type="molecule type" value="Genomic_DNA"/>
</dbReference>
<dbReference type="InterPro" id="IPR024370">
    <property type="entry name" value="PBP_domain"/>
</dbReference>
<feature type="region of interest" description="Disordered" evidence="6">
    <location>
        <begin position="1264"/>
        <end position="1383"/>
    </location>
</feature>
<dbReference type="InterPro" id="IPR050962">
    <property type="entry name" value="Phosphate-bind_PstS"/>
</dbReference>
<evidence type="ECO:0000256" key="2">
    <source>
        <dbReference type="ARBA" id="ARBA00008725"/>
    </source>
</evidence>
<feature type="transmembrane region" description="Helical" evidence="7">
    <location>
        <begin position="1112"/>
        <end position="1134"/>
    </location>
</feature>
<proteinExistence type="inferred from homology"/>
<gene>
    <name evidence="9" type="ORF">CTAYLR_005589</name>
</gene>
<dbReference type="PROSITE" id="PS50259">
    <property type="entry name" value="G_PROTEIN_RECEP_F3_4"/>
    <property type="match status" value="1"/>
</dbReference>
<feature type="compositionally biased region" description="Acidic residues" evidence="6">
    <location>
        <begin position="617"/>
        <end position="631"/>
    </location>
</feature>
<evidence type="ECO:0000256" key="7">
    <source>
        <dbReference type="SAM" id="Phobius"/>
    </source>
</evidence>
<feature type="compositionally biased region" description="Polar residues" evidence="6">
    <location>
        <begin position="1326"/>
        <end position="1338"/>
    </location>
</feature>
<dbReference type="Proteomes" id="UP001230188">
    <property type="component" value="Unassembled WGS sequence"/>
</dbReference>
<keyword evidence="3 7" id="KW-0812">Transmembrane</keyword>
<dbReference type="PANTHER" id="PTHR42996">
    <property type="entry name" value="PHOSPHATE-BINDING PROTEIN PSTS"/>
    <property type="match status" value="1"/>
</dbReference>